<feature type="region of interest" description="Disordered" evidence="1">
    <location>
        <begin position="1"/>
        <end position="101"/>
    </location>
</feature>
<dbReference type="GeneID" id="25726587"/>
<evidence type="ECO:0000313" key="3">
    <source>
        <dbReference type="Proteomes" id="UP000054498"/>
    </source>
</evidence>
<dbReference type="KEGG" id="mng:MNEG_0469"/>
<dbReference type="RefSeq" id="XP_013906501.1">
    <property type="nucleotide sequence ID" value="XM_014051047.1"/>
</dbReference>
<feature type="compositionally biased region" description="Basic residues" evidence="1">
    <location>
        <begin position="1"/>
        <end position="22"/>
    </location>
</feature>
<dbReference type="OrthoDB" id="539896at2759"/>
<evidence type="ECO:0000256" key="1">
    <source>
        <dbReference type="SAM" id="MobiDB-lite"/>
    </source>
</evidence>
<keyword evidence="3" id="KW-1185">Reference proteome</keyword>
<dbReference type="Proteomes" id="UP000054498">
    <property type="component" value="Unassembled WGS sequence"/>
</dbReference>
<accession>A0A0D2N5B3</accession>
<evidence type="ECO:0000313" key="2">
    <source>
        <dbReference type="EMBL" id="KIZ07482.1"/>
    </source>
</evidence>
<gene>
    <name evidence="2" type="ORF">MNEG_0469</name>
</gene>
<dbReference type="AlphaFoldDB" id="A0A0D2N5B3"/>
<feature type="region of interest" description="Disordered" evidence="1">
    <location>
        <begin position="113"/>
        <end position="139"/>
    </location>
</feature>
<organism evidence="2 3">
    <name type="scientific">Monoraphidium neglectum</name>
    <dbReference type="NCBI Taxonomy" id="145388"/>
    <lineage>
        <taxon>Eukaryota</taxon>
        <taxon>Viridiplantae</taxon>
        <taxon>Chlorophyta</taxon>
        <taxon>core chlorophytes</taxon>
        <taxon>Chlorophyceae</taxon>
        <taxon>CS clade</taxon>
        <taxon>Sphaeropleales</taxon>
        <taxon>Selenastraceae</taxon>
        <taxon>Monoraphidium</taxon>
    </lineage>
</organism>
<reference evidence="2 3" key="1">
    <citation type="journal article" date="2013" name="BMC Genomics">
        <title>Reconstruction of the lipid metabolism for the microalga Monoraphidium neglectum from its genome sequence reveals characteristics suitable for biofuel production.</title>
        <authorList>
            <person name="Bogen C."/>
            <person name="Al-Dilaimi A."/>
            <person name="Albersmeier A."/>
            <person name="Wichmann J."/>
            <person name="Grundmann M."/>
            <person name="Rupp O."/>
            <person name="Lauersen K.J."/>
            <person name="Blifernez-Klassen O."/>
            <person name="Kalinowski J."/>
            <person name="Goesmann A."/>
            <person name="Mussgnug J.H."/>
            <person name="Kruse O."/>
        </authorList>
    </citation>
    <scope>NUCLEOTIDE SEQUENCE [LARGE SCALE GENOMIC DNA]</scope>
    <source>
        <strain evidence="2 3">SAG 48.87</strain>
    </source>
</reference>
<feature type="compositionally biased region" description="Acidic residues" evidence="1">
    <location>
        <begin position="71"/>
        <end position="90"/>
    </location>
</feature>
<protein>
    <submittedName>
        <fullName evidence="2">Uncharacterized protein</fullName>
    </submittedName>
</protein>
<feature type="compositionally biased region" description="Acidic residues" evidence="1">
    <location>
        <begin position="27"/>
        <end position="37"/>
    </location>
</feature>
<name>A0A0D2N5B3_9CHLO</name>
<feature type="compositionally biased region" description="Basic and acidic residues" evidence="1">
    <location>
        <begin position="43"/>
        <end position="54"/>
    </location>
</feature>
<proteinExistence type="predicted"/>
<dbReference type="EMBL" id="KK100257">
    <property type="protein sequence ID" value="KIZ07482.1"/>
    <property type="molecule type" value="Genomic_DNA"/>
</dbReference>
<sequence length="180" mass="19713">MGKTRGHGTRRGGSKGRGRGPARGRGEDEDSSEEEYEPQQRAAKADDKGDKEAKASAGQSRNAGKLPPSGSEDEEEDEDSEDEESSDDAPEPAYLAQPAAPRKKWAGELGLLGTAAGCGADGGYWRSSGQKDDDEPDPAQIRKDMERLELIKNRREQDRLKRIRDEGWDRYAPISDTNKP</sequence>